<organism evidence="1 2">
    <name type="scientific">Candidatus Methylacidithermus pantelleriae</name>
    <dbReference type="NCBI Taxonomy" id="2744239"/>
    <lineage>
        <taxon>Bacteria</taxon>
        <taxon>Pseudomonadati</taxon>
        <taxon>Verrucomicrobiota</taxon>
        <taxon>Methylacidiphilae</taxon>
        <taxon>Methylacidiphilales</taxon>
        <taxon>Methylacidiphilaceae</taxon>
        <taxon>Candidatus Methylacidithermus</taxon>
    </lineage>
</organism>
<accession>A0A8J2BSG6</accession>
<gene>
    <name evidence="1" type="ORF">MPNT_620005</name>
</gene>
<proteinExistence type="predicted"/>
<comment type="caution">
    <text evidence="1">The sequence shown here is derived from an EMBL/GenBank/DDBJ whole genome shotgun (WGS) entry which is preliminary data.</text>
</comment>
<evidence type="ECO:0000313" key="1">
    <source>
        <dbReference type="EMBL" id="CAF0704265.1"/>
    </source>
</evidence>
<dbReference type="AlphaFoldDB" id="A0A8J2BSG6"/>
<evidence type="ECO:0000313" key="2">
    <source>
        <dbReference type="Proteomes" id="UP000663859"/>
    </source>
</evidence>
<sequence>MKKRRTRKTHLREQKGSGFYRRMDRLGAVAKTERLACRKGVDRKEKNRKRDLAGD</sequence>
<name>A0A8J2BSG6_9BACT</name>
<reference evidence="1" key="1">
    <citation type="submission" date="2021-02" db="EMBL/GenBank/DDBJ databases">
        <authorList>
            <person name="Cremers G."/>
            <person name="Picone N."/>
        </authorList>
    </citation>
    <scope>NUCLEOTIDE SEQUENCE</scope>
    <source>
        <strain evidence="1">PQ17</strain>
    </source>
</reference>
<keyword evidence="2" id="KW-1185">Reference proteome</keyword>
<dbReference type="Proteomes" id="UP000663859">
    <property type="component" value="Unassembled WGS sequence"/>
</dbReference>
<protein>
    <submittedName>
        <fullName evidence="1">Uncharacterized protein</fullName>
    </submittedName>
</protein>
<dbReference type="EMBL" id="CAJNOB010000059">
    <property type="protein sequence ID" value="CAF0704265.1"/>
    <property type="molecule type" value="Genomic_DNA"/>
</dbReference>